<dbReference type="HOGENOM" id="CLU_060334_0_0_1"/>
<dbReference type="OrthoDB" id="1918at2759"/>
<sequence length="386" mass="43766">MIEISARLIKGSVFLAGEVVECYITFSNPPYPNHKKFHGSSDVIENLALASAQIHCQCTTNSKLIQNQQNSDNDSLTLNTQTDTSFAPCKTDSGYVVLSTKPKILFCDLRLATGESKSWKSYRVKHRHHTEVKLLNIHIKYHRTQRINSPIKLLRIPFRVLSISGISDSSGCNDSEDLMPTNPFLEKEKKDSPLEITLQILQNITARRNPNFYNITNIHGKVARFCLFKQAYKLGEDIVGTFDFTDTTVQCVQYSVTLQSEEEVQADNKRTVKQGPSIVSYNKQHEICLSWKYLQLILPIPFHITPGFNTNLVSLQWRLHFEFVTSLTPISNDDIEMNEKDDKTWQGPSSLNIETMIWNLPIKILPTAPQLVTQGIPGTAKNTIII</sequence>
<accession>E0VV71</accession>
<dbReference type="STRING" id="121224.E0VV71"/>
<proteinExistence type="predicted"/>
<dbReference type="EMBL" id="AAZO01005579">
    <property type="status" value="NOT_ANNOTATED_CDS"/>
    <property type="molecule type" value="Genomic_DNA"/>
</dbReference>
<dbReference type="Proteomes" id="UP000009046">
    <property type="component" value="Unassembled WGS sequence"/>
</dbReference>
<dbReference type="RefSeq" id="XP_002430015.1">
    <property type="nucleotide sequence ID" value="XM_002429970.1"/>
</dbReference>
<dbReference type="CTD" id="8230956"/>
<evidence type="ECO:0000313" key="2">
    <source>
        <dbReference type="EnsemblMetazoa" id="PHUM459180-PA"/>
    </source>
</evidence>
<dbReference type="GeneID" id="8230956"/>
<dbReference type="PANTHER" id="PTHR12507">
    <property type="entry name" value="REDUCED GROWTH PHENOTYPE 1 RGP1, YEAST -RELATED"/>
    <property type="match status" value="1"/>
</dbReference>
<name>E0VV71_PEDHC</name>
<dbReference type="VEuPathDB" id="VectorBase:PHUM459180"/>
<gene>
    <name evidence="2" type="primary">8230956</name>
    <name evidence="1" type="ORF">Phum_PHUM459180</name>
</gene>
<dbReference type="InParanoid" id="E0VV71"/>
<dbReference type="FunCoup" id="E0VV71">
    <property type="interactions" value="1820"/>
</dbReference>
<dbReference type="EnsemblMetazoa" id="PHUM459180-RA">
    <property type="protein sequence ID" value="PHUM459180-PA"/>
    <property type="gene ID" value="PHUM459180"/>
</dbReference>
<dbReference type="OMA" id="CQVRCVQ"/>
<dbReference type="KEGG" id="phu:Phum_PHUM459180"/>
<reference evidence="2" key="3">
    <citation type="submission" date="2020-05" db="UniProtKB">
        <authorList>
            <consortium name="EnsemblMetazoa"/>
        </authorList>
    </citation>
    <scope>IDENTIFICATION</scope>
    <source>
        <strain evidence="2">USDA</strain>
    </source>
</reference>
<evidence type="ECO:0000313" key="3">
    <source>
        <dbReference type="Proteomes" id="UP000009046"/>
    </source>
</evidence>
<dbReference type="AlphaFoldDB" id="E0VV71"/>
<evidence type="ECO:0000313" key="1">
    <source>
        <dbReference type="EMBL" id="EEB17277.1"/>
    </source>
</evidence>
<dbReference type="Pfam" id="PF08737">
    <property type="entry name" value="Rgp1"/>
    <property type="match status" value="1"/>
</dbReference>
<reference evidence="1" key="2">
    <citation type="submission" date="2007-04" db="EMBL/GenBank/DDBJ databases">
        <title>The genome of the human body louse.</title>
        <authorList>
            <consortium name="The Human Body Louse Genome Consortium"/>
            <person name="Kirkness E."/>
            <person name="Walenz B."/>
            <person name="Hass B."/>
            <person name="Bruggner R."/>
            <person name="Strausberg R."/>
        </authorList>
    </citation>
    <scope>NUCLEOTIDE SEQUENCE</scope>
    <source>
        <strain evidence="1">USDA</strain>
    </source>
</reference>
<dbReference type="EMBL" id="DS235804">
    <property type="protein sequence ID" value="EEB17277.1"/>
    <property type="molecule type" value="Genomic_DNA"/>
</dbReference>
<organism>
    <name type="scientific">Pediculus humanus subsp. corporis</name>
    <name type="common">Body louse</name>
    <dbReference type="NCBI Taxonomy" id="121224"/>
    <lineage>
        <taxon>Eukaryota</taxon>
        <taxon>Metazoa</taxon>
        <taxon>Ecdysozoa</taxon>
        <taxon>Arthropoda</taxon>
        <taxon>Hexapoda</taxon>
        <taxon>Insecta</taxon>
        <taxon>Pterygota</taxon>
        <taxon>Neoptera</taxon>
        <taxon>Paraneoptera</taxon>
        <taxon>Psocodea</taxon>
        <taxon>Troctomorpha</taxon>
        <taxon>Phthiraptera</taxon>
        <taxon>Anoplura</taxon>
        <taxon>Pediculidae</taxon>
        <taxon>Pediculus</taxon>
    </lineage>
</organism>
<dbReference type="eggNOG" id="KOG4469">
    <property type="taxonomic scope" value="Eukaryota"/>
</dbReference>
<protein>
    <recommendedName>
        <fullName evidence="4">Retrograde Golgi transport protein RGP1</fullName>
    </recommendedName>
</protein>
<evidence type="ECO:0008006" key="4">
    <source>
        <dbReference type="Google" id="ProtNLM"/>
    </source>
</evidence>
<reference evidence="1" key="1">
    <citation type="submission" date="2007-04" db="EMBL/GenBank/DDBJ databases">
        <title>Annotation of Pediculus humanus corporis strain USDA.</title>
        <authorList>
            <person name="Kirkness E."/>
            <person name="Hannick L."/>
            <person name="Hass B."/>
            <person name="Bruggner R."/>
            <person name="Lawson D."/>
            <person name="Bidwell S."/>
            <person name="Joardar V."/>
            <person name="Caler E."/>
            <person name="Walenz B."/>
            <person name="Inman J."/>
            <person name="Schobel S."/>
            <person name="Galinsky K."/>
            <person name="Amedeo P."/>
            <person name="Strausberg R."/>
        </authorList>
    </citation>
    <scope>NUCLEOTIDE SEQUENCE</scope>
    <source>
        <strain evidence="1">USDA</strain>
    </source>
</reference>
<dbReference type="InterPro" id="IPR014848">
    <property type="entry name" value="Rgp1"/>
</dbReference>
<keyword evidence="3" id="KW-1185">Reference proteome</keyword>